<keyword evidence="2" id="KW-1185">Reference proteome</keyword>
<organism evidence="1 2">
    <name type="scientific">Amphibalanus amphitrite</name>
    <name type="common">Striped barnacle</name>
    <name type="synonym">Balanus amphitrite</name>
    <dbReference type="NCBI Taxonomy" id="1232801"/>
    <lineage>
        <taxon>Eukaryota</taxon>
        <taxon>Metazoa</taxon>
        <taxon>Ecdysozoa</taxon>
        <taxon>Arthropoda</taxon>
        <taxon>Crustacea</taxon>
        <taxon>Multicrustacea</taxon>
        <taxon>Cirripedia</taxon>
        <taxon>Thoracica</taxon>
        <taxon>Thoracicalcarea</taxon>
        <taxon>Balanomorpha</taxon>
        <taxon>Balanoidea</taxon>
        <taxon>Balanidae</taxon>
        <taxon>Amphibalaninae</taxon>
        <taxon>Amphibalanus</taxon>
    </lineage>
</organism>
<dbReference type="OrthoDB" id="2020542at2759"/>
<dbReference type="EMBL" id="VIIS01002045">
    <property type="protein sequence ID" value="KAF0289247.1"/>
    <property type="molecule type" value="Genomic_DNA"/>
</dbReference>
<reference evidence="1 2" key="1">
    <citation type="submission" date="2019-07" db="EMBL/GenBank/DDBJ databases">
        <title>Draft genome assembly of a fouling barnacle, Amphibalanus amphitrite (Darwin, 1854): The first reference genome for Thecostraca.</title>
        <authorList>
            <person name="Kim W."/>
        </authorList>
    </citation>
    <scope>NUCLEOTIDE SEQUENCE [LARGE SCALE GENOMIC DNA]</scope>
    <source>
        <strain evidence="1">SNU_AA5</strain>
        <tissue evidence="1">Soma without cirri and trophi</tissue>
    </source>
</reference>
<accession>A0A6A4UZD8</accession>
<gene>
    <name evidence="1" type="primary">slc12a9_0</name>
    <name evidence="1" type="ORF">FJT64_012445</name>
</gene>
<proteinExistence type="predicted"/>
<dbReference type="Proteomes" id="UP000440578">
    <property type="component" value="Unassembled WGS sequence"/>
</dbReference>
<dbReference type="AlphaFoldDB" id="A0A6A4UZD8"/>
<evidence type="ECO:0000313" key="2">
    <source>
        <dbReference type="Proteomes" id="UP000440578"/>
    </source>
</evidence>
<name>A0A6A4UZD8_AMPAM</name>
<evidence type="ECO:0000313" key="1">
    <source>
        <dbReference type="EMBL" id="KAF0289247.1"/>
    </source>
</evidence>
<sequence>MTTTDSPVLLMSNVRCTSGRWRSRELDVLRMSDLQSAADSAFHPDRLRTGADQDGQLSADEYVQMVRDLIKMDKNVCLCRNFHNFNKKELAARLKRREPVHIDAWPVNFFDTEAPCTSDDVTSQFLLQLSTVLLMVSVCACACACTALQ</sequence>
<comment type="caution">
    <text evidence="1">The sequence shown here is derived from an EMBL/GenBank/DDBJ whole genome shotgun (WGS) entry which is preliminary data.</text>
</comment>
<protein>
    <submittedName>
        <fullName evidence="1">Solute carrier family 12 member 9</fullName>
    </submittedName>
</protein>